<evidence type="ECO:0000313" key="7">
    <source>
        <dbReference type="Proteomes" id="UP000318081"/>
    </source>
</evidence>
<dbReference type="InterPro" id="IPR036291">
    <property type="entry name" value="NAD(P)-bd_dom_sf"/>
</dbReference>
<dbReference type="Proteomes" id="UP000318081">
    <property type="component" value="Chromosome"/>
</dbReference>
<dbReference type="InterPro" id="IPR006097">
    <property type="entry name" value="Glu/Leu/Phe/Val/Trp_DH_dimer"/>
</dbReference>
<dbReference type="EMBL" id="CP036432">
    <property type="protein sequence ID" value="QDV83765.1"/>
    <property type="molecule type" value="Genomic_DNA"/>
</dbReference>
<dbReference type="PANTHER" id="PTHR11606">
    <property type="entry name" value="GLUTAMATE DEHYDROGENASE"/>
    <property type="match status" value="1"/>
</dbReference>
<dbReference type="InterPro" id="IPR014362">
    <property type="entry name" value="Glu_DH"/>
</dbReference>
<evidence type="ECO:0000256" key="4">
    <source>
        <dbReference type="RuleBase" id="RU004417"/>
    </source>
</evidence>
<dbReference type="Gene3D" id="3.40.50.720">
    <property type="entry name" value="NAD(P)-binding Rossmann-like Domain"/>
    <property type="match status" value="1"/>
</dbReference>
<dbReference type="Gene3D" id="3.40.50.10860">
    <property type="entry name" value="Leucine Dehydrogenase, chain A, domain 1"/>
    <property type="match status" value="1"/>
</dbReference>
<dbReference type="InterPro" id="IPR033922">
    <property type="entry name" value="NAD_bind_Glu_DH"/>
</dbReference>
<dbReference type="InterPro" id="IPR033524">
    <property type="entry name" value="Glu/Leu/Phe/Val_DH_AS"/>
</dbReference>
<dbReference type="InterPro" id="IPR006096">
    <property type="entry name" value="Glu/Leu/Phe/Val/Trp_DH_C"/>
</dbReference>
<dbReference type="PROSITE" id="PS00074">
    <property type="entry name" value="GLFV_DEHYDROGENASE"/>
    <property type="match status" value="1"/>
</dbReference>
<feature type="domain" description="Glutamate/phenylalanine/leucine/valine/L-tryptophan dehydrogenase C-terminal" evidence="5">
    <location>
        <begin position="185"/>
        <end position="439"/>
    </location>
</feature>
<dbReference type="SMART" id="SM00839">
    <property type="entry name" value="ELFV_dehydrog"/>
    <property type="match status" value="1"/>
</dbReference>
<evidence type="ECO:0000256" key="1">
    <source>
        <dbReference type="ARBA" id="ARBA00006382"/>
    </source>
</evidence>
<dbReference type="RefSeq" id="WP_145211045.1">
    <property type="nucleotide sequence ID" value="NZ_CP036432.1"/>
</dbReference>
<dbReference type="PANTHER" id="PTHR11606:SF13">
    <property type="entry name" value="GLUTAMATE DEHYDROGENASE 1, MITOCHONDRIAL"/>
    <property type="match status" value="1"/>
</dbReference>
<proteinExistence type="inferred from homology"/>
<dbReference type="Pfam" id="PF02812">
    <property type="entry name" value="ELFV_dehydrog_N"/>
    <property type="match status" value="1"/>
</dbReference>
<dbReference type="SUPFAM" id="SSF51735">
    <property type="entry name" value="NAD(P)-binding Rossmann-fold domains"/>
    <property type="match status" value="1"/>
</dbReference>
<keyword evidence="7" id="KW-1185">Reference proteome</keyword>
<keyword evidence="2 3" id="KW-0560">Oxidoreductase</keyword>
<dbReference type="InterPro" id="IPR046346">
    <property type="entry name" value="Aminoacid_DH-like_N_sf"/>
</dbReference>
<dbReference type="GO" id="GO:0004352">
    <property type="term" value="F:glutamate dehydrogenase (NAD+) activity"/>
    <property type="evidence" value="ECO:0007669"/>
    <property type="project" value="UniProtKB-EC"/>
</dbReference>
<evidence type="ECO:0000256" key="2">
    <source>
        <dbReference type="ARBA" id="ARBA00023002"/>
    </source>
</evidence>
<dbReference type="SUPFAM" id="SSF53223">
    <property type="entry name" value="Aminoacid dehydrogenase-like, N-terminal domain"/>
    <property type="match status" value="1"/>
</dbReference>
<evidence type="ECO:0000259" key="5">
    <source>
        <dbReference type="SMART" id="SM00839"/>
    </source>
</evidence>
<gene>
    <name evidence="6" type="primary">rocG_1</name>
    <name evidence="6" type="ORF">TBK1r_27070</name>
</gene>
<dbReference type="CDD" id="cd01076">
    <property type="entry name" value="NAD_bind_1_Glu_DH"/>
    <property type="match status" value="1"/>
</dbReference>
<evidence type="ECO:0000313" key="6">
    <source>
        <dbReference type="EMBL" id="QDV83765.1"/>
    </source>
</evidence>
<dbReference type="PIRSF" id="PIRSF000185">
    <property type="entry name" value="Glu_DH"/>
    <property type="match status" value="1"/>
</dbReference>
<evidence type="ECO:0000256" key="3">
    <source>
        <dbReference type="PIRNR" id="PIRNR000185"/>
    </source>
</evidence>
<dbReference type="Pfam" id="PF00208">
    <property type="entry name" value="ELFV_dehydrog"/>
    <property type="match status" value="1"/>
</dbReference>
<accession>A0ABX5XQW2</accession>
<name>A0ABX5XQW2_9BACT</name>
<sequence length="453" mass="50186">MAIKPSDDIFEQSLLRLDHAAEFANIESESLERLRHPKSILQVSTPIRMDDGSLRVFEGYRVRHDDTRGPTKGGIRFHPDVHLGEVKALAFWMTCKCAVAGIPFGGGKGGIIVNPKELSRMELERLSRAFIERIADFIGPETDVPAPDVYTNAMIMGWMMDEYSKIKRCRTPAVITGKPIAIGGSLGRDDATGRGAYYCIKELERIKAWRPQDIRVAVQGFGNAGQHVASLLHADGYRIVAISDSRGGIVREEGLDIPRAIELKQKRESLSEVYASRSVCDCPKCGCVECHCQQSDPGSGKVITNEELLELDVDILIPAALENQITADNAERVIAPVIVEVANGPTTTDADVILNDKQTLVVPDILANAGGVTVSYFEWTQNRAGYYWTVDEVHERLHQIMTREFNTIYDLMTTNQIDMRTSAYAHALNRIGNAIEAQGTERFFSSEHAVQGR</sequence>
<reference evidence="6 7" key="1">
    <citation type="submission" date="2019-02" db="EMBL/GenBank/DDBJ databases">
        <title>Deep-cultivation of Planctomycetes and their phenomic and genomic characterization uncovers novel biology.</title>
        <authorList>
            <person name="Wiegand S."/>
            <person name="Jogler M."/>
            <person name="Boedeker C."/>
            <person name="Pinto D."/>
            <person name="Vollmers J."/>
            <person name="Rivas-Marin E."/>
            <person name="Kohn T."/>
            <person name="Peeters S.H."/>
            <person name="Heuer A."/>
            <person name="Rast P."/>
            <person name="Oberbeckmann S."/>
            <person name="Bunk B."/>
            <person name="Jeske O."/>
            <person name="Meyerdierks A."/>
            <person name="Storesund J.E."/>
            <person name="Kallscheuer N."/>
            <person name="Luecker S."/>
            <person name="Lage O.M."/>
            <person name="Pohl T."/>
            <person name="Merkel B.J."/>
            <person name="Hornburger P."/>
            <person name="Mueller R.-W."/>
            <person name="Bruemmer F."/>
            <person name="Labrenz M."/>
            <person name="Spormann A.M."/>
            <person name="Op den Camp H."/>
            <person name="Overmann J."/>
            <person name="Amann R."/>
            <person name="Jetten M.S.M."/>
            <person name="Mascher T."/>
            <person name="Medema M.H."/>
            <person name="Devos D.P."/>
            <person name="Kaster A.-K."/>
            <person name="Ovreas L."/>
            <person name="Rohde M."/>
            <person name="Galperin M.Y."/>
            <person name="Jogler C."/>
        </authorList>
    </citation>
    <scope>NUCLEOTIDE SEQUENCE [LARGE SCALE GENOMIC DNA]</scope>
    <source>
        <strain evidence="6 7">TBK1r</strain>
    </source>
</reference>
<comment type="similarity">
    <text evidence="1 3 4">Belongs to the Glu/Leu/Phe/Val dehydrogenases family.</text>
</comment>
<dbReference type="InterPro" id="IPR006095">
    <property type="entry name" value="Glu/Leu/Phe/Val/Trp_DH"/>
</dbReference>
<protein>
    <recommendedName>
        <fullName evidence="3">Glutamate dehydrogenase</fullName>
    </recommendedName>
</protein>
<dbReference type="PRINTS" id="PR00082">
    <property type="entry name" value="GLFDHDRGNASE"/>
</dbReference>
<organism evidence="6 7">
    <name type="scientific">Stieleria magnilauensis</name>
    <dbReference type="NCBI Taxonomy" id="2527963"/>
    <lineage>
        <taxon>Bacteria</taxon>
        <taxon>Pseudomonadati</taxon>
        <taxon>Planctomycetota</taxon>
        <taxon>Planctomycetia</taxon>
        <taxon>Pirellulales</taxon>
        <taxon>Pirellulaceae</taxon>
        <taxon>Stieleria</taxon>
    </lineage>
</organism>